<evidence type="ECO:0000313" key="2">
    <source>
        <dbReference type="Proteomes" id="UP001214530"/>
    </source>
</evidence>
<name>A0AAJ6B9P2_9SPHI</name>
<organism evidence="1 2">
    <name type="scientific">Candidatus Pedobacter colombiensis</name>
    <dbReference type="NCBI Taxonomy" id="3121371"/>
    <lineage>
        <taxon>Bacteria</taxon>
        <taxon>Pseudomonadati</taxon>
        <taxon>Bacteroidota</taxon>
        <taxon>Sphingobacteriia</taxon>
        <taxon>Sphingobacteriales</taxon>
        <taxon>Sphingobacteriaceae</taxon>
        <taxon>Pedobacter</taxon>
    </lineage>
</organism>
<gene>
    <name evidence="1" type="ORF">P0Y49_04530</name>
</gene>
<evidence type="ECO:0000313" key="1">
    <source>
        <dbReference type="EMBL" id="WEK20403.1"/>
    </source>
</evidence>
<proteinExistence type="predicted"/>
<dbReference type="Proteomes" id="UP001214530">
    <property type="component" value="Chromosome"/>
</dbReference>
<dbReference type="EMBL" id="CP119313">
    <property type="protein sequence ID" value="WEK20403.1"/>
    <property type="molecule type" value="Genomic_DNA"/>
</dbReference>
<sequence length="131" mass="15686">MQRTGYTHDGYLWQLEYRDTLKLLEEKIILFLRLNEKLRNNIQNKSRFVSNKVEFVEFNLLEFAEGYRAKFIDPDMEKYCLRFMELLKPVLTGFVKEIGYSANSFRFRFRYGGRVFEKGMGITIPKESGEE</sequence>
<protein>
    <submittedName>
        <fullName evidence="1">Uncharacterized protein</fullName>
    </submittedName>
</protein>
<accession>A0AAJ6B9P2</accession>
<dbReference type="AlphaFoldDB" id="A0AAJ6B9P2"/>
<reference evidence="1" key="1">
    <citation type="submission" date="2023-03" db="EMBL/GenBank/DDBJ databases">
        <title>Andean soil-derived lignocellulolytic bacterial consortium as a source of novel taxa and putative plastic-active enzymes.</title>
        <authorList>
            <person name="Diaz-Garcia L."/>
            <person name="Chuvochina M."/>
            <person name="Feuerriegel G."/>
            <person name="Bunk B."/>
            <person name="Sproer C."/>
            <person name="Streit W.R."/>
            <person name="Rodriguez L.M."/>
            <person name="Overmann J."/>
            <person name="Jimenez D.J."/>
        </authorList>
    </citation>
    <scope>NUCLEOTIDE SEQUENCE</scope>
    <source>
        <strain evidence="1">MAG 3858</strain>
    </source>
</reference>